<dbReference type="PANTHER" id="PTHR42646:SF2">
    <property type="entry name" value="5'-3' EXONUCLEASE FAMILY PROTEIN"/>
    <property type="match status" value="1"/>
</dbReference>
<dbReference type="GO" id="GO:0008409">
    <property type="term" value="F:5'-3' exonuclease activity"/>
    <property type="evidence" value="ECO:0007669"/>
    <property type="project" value="InterPro"/>
</dbReference>
<dbReference type="InterPro" id="IPR020045">
    <property type="entry name" value="DNA_polI_H3TH"/>
</dbReference>
<comment type="caution">
    <text evidence="5">The sequence shown here is derived from an EMBL/GenBank/DDBJ whole genome shotgun (WGS) entry which is preliminary data.</text>
</comment>
<evidence type="ECO:0000313" key="5">
    <source>
        <dbReference type="EMBL" id="PIR88582.1"/>
    </source>
</evidence>
<evidence type="ECO:0000256" key="2">
    <source>
        <dbReference type="ARBA" id="ARBA00022801"/>
    </source>
</evidence>
<evidence type="ECO:0000256" key="3">
    <source>
        <dbReference type="ARBA" id="ARBA00023125"/>
    </source>
</evidence>
<dbReference type="CDD" id="cd09898">
    <property type="entry name" value="H3TH_53EXO"/>
    <property type="match status" value="1"/>
</dbReference>
<proteinExistence type="predicted"/>
<evidence type="ECO:0000259" key="4">
    <source>
        <dbReference type="SMART" id="SM00475"/>
    </source>
</evidence>
<dbReference type="InterPro" id="IPR038969">
    <property type="entry name" value="FEN"/>
</dbReference>
<dbReference type="FunFam" id="1.10.150.20:FF:000003">
    <property type="entry name" value="DNA polymerase I"/>
    <property type="match status" value="1"/>
</dbReference>
<organism evidence="5 6">
    <name type="scientific">Candidatus Harrisonbacteria bacterium CG10_big_fil_rev_8_21_14_0_10_44_23</name>
    <dbReference type="NCBI Taxonomy" id="1974585"/>
    <lineage>
        <taxon>Bacteria</taxon>
        <taxon>Candidatus Harrisoniibacteriota</taxon>
    </lineage>
</organism>
<dbReference type="SUPFAM" id="SSF47807">
    <property type="entry name" value="5' to 3' exonuclease, C-terminal subdomain"/>
    <property type="match status" value="1"/>
</dbReference>
<name>A0A2H0UQ74_9BACT</name>
<dbReference type="SUPFAM" id="SSF88723">
    <property type="entry name" value="PIN domain-like"/>
    <property type="match status" value="1"/>
</dbReference>
<dbReference type="GO" id="GO:0017108">
    <property type="term" value="F:5'-flap endonuclease activity"/>
    <property type="evidence" value="ECO:0007669"/>
    <property type="project" value="InterPro"/>
</dbReference>
<feature type="domain" description="5'-3' exonuclease" evidence="4">
    <location>
        <begin position="1"/>
        <end position="262"/>
    </location>
</feature>
<dbReference type="InterPro" id="IPR029060">
    <property type="entry name" value="PIN-like_dom_sf"/>
</dbReference>
<dbReference type="GO" id="GO:0003677">
    <property type="term" value="F:DNA binding"/>
    <property type="evidence" value="ECO:0007669"/>
    <property type="project" value="UniProtKB-KW"/>
</dbReference>
<dbReference type="InterPro" id="IPR002421">
    <property type="entry name" value="5-3_exonuclease"/>
</dbReference>
<reference evidence="6" key="1">
    <citation type="submission" date="2017-09" db="EMBL/GenBank/DDBJ databases">
        <title>Depth-based differentiation of microbial function through sediment-hosted aquifers and enrichment of novel symbionts in the deep terrestrial subsurface.</title>
        <authorList>
            <person name="Probst A.J."/>
            <person name="Ladd B."/>
            <person name="Jarett J.K."/>
            <person name="Geller-Mcgrath D.E."/>
            <person name="Sieber C.M.K."/>
            <person name="Emerson J.B."/>
            <person name="Anantharaman K."/>
            <person name="Thomas B.C."/>
            <person name="Malmstrom R."/>
            <person name="Stieglmeier M."/>
            <person name="Klingl A."/>
            <person name="Woyke T."/>
            <person name="Ryan C.M."/>
            <person name="Banfield J.F."/>
        </authorList>
    </citation>
    <scope>NUCLEOTIDE SEQUENCE [LARGE SCALE GENOMIC DNA]</scope>
</reference>
<dbReference type="Gene3D" id="3.40.50.1010">
    <property type="entry name" value="5'-nuclease"/>
    <property type="match status" value="1"/>
</dbReference>
<protein>
    <recommendedName>
        <fullName evidence="4">5'-3' exonuclease domain-containing protein</fullName>
    </recommendedName>
</protein>
<dbReference type="InterPro" id="IPR036279">
    <property type="entry name" value="5-3_exonuclease_C_sf"/>
</dbReference>
<keyword evidence="2" id="KW-0378">Hydrolase</keyword>
<accession>A0A2H0UQ74</accession>
<dbReference type="AlphaFoldDB" id="A0A2H0UQ74"/>
<dbReference type="SMART" id="SM00279">
    <property type="entry name" value="HhH2"/>
    <property type="match status" value="1"/>
</dbReference>
<dbReference type="SMART" id="SM00475">
    <property type="entry name" value="53EXOc"/>
    <property type="match status" value="1"/>
</dbReference>
<evidence type="ECO:0000313" key="6">
    <source>
        <dbReference type="Proteomes" id="UP000229615"/>
    </source>
</evidence>
<keyword evidence="3" id="KW-0238">DNA-binding</keyword>
<dbReference type="Pfam" id="PF01367">
    <property type="entry name" value="5_3_exonuc"/>
    <property type="match status" value="1"/>
</dbReference>
<dbReference type="InterPro" id="IPR008918">
    <property type="entry name" value="HhH2"/>
</dbReference>
<sequence>MKTLLLIDANALIHRMYHALAPLTGPNDEPVGAIYGLSKLLLKIKADQRPDYVAACFDRPEPTFREADYKEYKATRVKAEDDLVDQIIHSRDVFDVFKIKTFELARFEADDLIGTLSERYKNEDNLQTIVYSGDKDLLQLVEGDKVVVDLIRNGGKVVQYNEDRVKEEFGLNPAQITDLKGLMGDSSDNIPGVANVGPKTATPLIQEFGSIEEIYENLVIINPKVAKKLEGNKDIALLSKKLATINKSAPIYLDKLEDLKAPDLDLDELKKYFNHYGFVSLVNQLETII</sequence>
<dbReference type="Proteomes" id="UP000229615">
    <property type="component" value="Unassembled WGS sequence"/>
</dbReference>
<evidence type="ECO:0000256" key="1">
    <source>
        <dbReference type="ARBA" id="ARBA00022722"/>
    </source>
</evidence>
<dbReference type="Pfam" id="PF02739">
    <property type="entry name" value="5_3_exonuc_N"/>
    <property type="match status" value="1"/>
</dbReference>
<dbReference type="InterPro" id="IPR020046">
    <property type="entry name" value="5-3_exonucl_a-hlix_arch_N"/>
</dbReference>
<dbReference type="PANTHER" id="PTHR42646">
    <property type="entry name" value="FLAP ENDONUCLEASE XNI"/>
    <property type="match status" value="1"/>
</dbReference>
<dbReference type="CDD" id="cd09859">
    <property type="entry name" value="PIN_53EXO"/>
    <property type="match status" value="1"/>
</dbReference>
<dbReference type="EMBL" id="PFBB01000014">
    <property type="protein sequence ID" value="PIR88582.1"/>
    <property type="molecule type" value="Genomic_DNA"/>
</dbReference>
<keyword evidence="1" id="KW-0540">Nuclease</keyword>
<dbReference type="Gene3D" id="1.10.150.20">
    <property type="entry name" value="5' to 3' exonuclease, C-terminal subdomain"/>
    <property type="match status" value="1"/>
</dbReference>
<dbReference type="GO" id="GO:0033567">
    <property type="term" value="P:DNA replication, Okazaki fragment processing"/>
    <property type="evidence" value="ECO:0007669"/>
    <property type="project" value="InterPro"/>
</dbReference>
<gene>
    <name evidence="5" type="ORF">COU09_01195</name>
</gene>